<dbReference type="Gene3D" id="3.40.50.1390">
    <property type="entry name" value="Resolvase, N-terminal catalytic domain"/>
    <property type="match status" value="1"/>
</dbReference>
<gene>
    <name evidence="2" type="ORF">ACFQGD_29070</name>
</gene>
<dbReference type="Pfam" id="PF00239">
    <property type="entry name" value="Resolvase"/>
    <property type="match status" value="1"/>
</dbReference>
<organism evidence="2 3">
    <name type="scientific">Haloechinothrix salitolerans</name>
    <dbReference type="NCBI Taxonomy" id="926830"/>
    <lineage>
        <taxon>Bacteria</taxon>
        <taxon>Bacillati</taxon>
        <taxon>Actinomycetota</taxon>
        <taxon>Actinomycetes</taxon>
        <taxon>Pseudonocardiales</taxon>
        <taxon>Pseudonocardiaceae</taxon>
        <taxon>Haloechinothrix</taxon>
    </lineage>
</organism>
<dbReference type="InterPro" id="IPR011109">
    <property type="entry name" value="DNA_bind_recombinase_dom"/>
</dbReference>
<accession>A0ABW2C7A6</accession>
<name>A0ABW2C7A6_9PSEU</name>
<feature type="domain" description="Recombinase" evidence="1">
    <location>
        <begin position="160"/>
        <end position="268"/>
    </location>
</feature>
<dbReference type="EMBL" id="JBHSXX010000001">
    <property type="protein sequence ID" value="MFC6871182.1"/>
    <property type="molecule type" value="Genomic_DNA"/>
</dbReference>
<dbReference type="InterPro" id="IPR050639">
    <property type="entry name" value="SSR_resolvase"/>
</dbReference>
<dbReference type="Gene3D" id="3.90.1750.20">
    <property type="entry name" value="Putative Large Serine Recombinase, Chain B, Domain 2"/>
    <property type="match status" value="1"/>
</dbReference>
<dbReference type="RefSeq" id="WP_345400119.1">
    <property type="nucleotide sequence ID" value="NZ_BAABLA010000097.1"/>
</dbReference>
<protein>
    <submittedName>
        <fullName evidence="2">Recombinase family protein</fullName>
    </submittedName>
</protein>
<dbReference type="PANTHER" id="PTHR30461:SF23">
    <property type="entry name" value="DNA RECOMBINASE-RELATED"/>
    <property type="match status" value="1"/>
</dbReference>
<comment type="caution">
    <text evidence="2">The sequence shown here is derived from an EMBL/GenBank/DDBJ whole genome shotgun (WGS) entry which is preliminary data.</text>
</comment>
<dbReference type="PANTHER" id="PTHR30461">
    <property type="entry name" value="DNA-INVERTASE FROM LAMBDOID PROPHAGE"/>
    <property type="match status" value="1"/>
</dbReference>
<dbReference type="CDD" id="cd00338">
    <property type="entry name" value="Ser_Recombinase"/>
    <property type="match status" value="1"/>
</dbReference>
<dbReference type="InterPro" id="IPR038109">
    <property type="entry name" value="DNA_bind_recomb_sf"/>
</dbReference>
<dbReference type="PROSITE" id="PS51737">
    <property type="entry name" value="RECOMBINASE_DNA_BIND"/>
    <property type="match status" value="1"/>
</dbReference>
<dbReference type="Proteomes" id="UP001596337">
    <property type="component" value="Unassembled WGS sequence"/>
</dbReference>
<evidence type="ECO:0000313" key="2">
    <source>
        <dbReference type="EMBL" id="MFC6871182.1"/>
    </source>
</evidence>
<evidence type="ECO:0000313" key="3">
    <source>
        <dbReference type="Proteomes" id="UP001596337"/>
    </source>
</evidence>
<reference evidence="3" key="1">
    <citation type="journal article" date="2019" name="Int. J. Syst. Evol. Microbiol.">
        <title>The Global Catalogue of Microorganisms (GCM) 10K type strain sequencing project: providing services to taxonomists for standard genome sequencing and annotation.</title>
        <authorList>
            <consortium name="The Broad Institute Genomics Platform"/>
            <consortium name="The Broad Institute Genome Sequencing Center for Infectious Disease"/>
            <person name="Wu L."/>
            <person name="Ma J."/>
        </authorList>
    </citation>
    <scope>NUCLEOTIDE SEQUENCE [LARGE SCALE GENOMIC DNA]</scope>
    <source>
        <strain evidence="3">KCTC 32255</strain>
    </source>
</reference>
<dbReference type="SMART" id="SM00857">
    <property type="entry name" value="Resolvase"/>
    <property type="match status" value="1"/>
</dbReference>
<proteinExistence type="predicted"/>
<evidence type="ECO:0000259" key="1">
    <source>
        <dbReference type="PROSITE" id="PS51737"/>
    </source>
</evidence>
<sequence>MTAVESGPRAVIYVRESVAGEEKISLELQEKAGRDHCARKGYTVVKVAEPDSGLSASRVEYTQRPGVVEAIEAVERGDADVIVVYLYSRISRERFDQAVINRRIERAGGALESVTQGDDPFARDIHQVIDAEFSREKSRTWKSVQARRRELGLTHGGPVPFGYRRAAARDQPHEPDPITAPVVDGLYRRYIAGRGPQSLAEWLNERGHRTPRGRPFGQSTVTRLLANAYYAGYVRDGAGDWKRGAHEPILSEATWRDYLREREARTLRHPTQPRARQPKWPLGGGLSTCALCDANLVLSSYAEPDPARRKYPRALCTRHNSTRECKGVSIARHKLEAFVSLWLVGHLQDLADRAASPADDDRERARLQAELTRTYGEEDKVRRGLATAARLVVEGDMPDDDYRAAKRDAEARLGELADEVSRLRAELDALDPDRDVLDRFESATADVSVD</sequence>
<dbReference type="SUPFAM" id="SSF53041">
    <property type="entry name" value="Resolvase-like"/>
    <property type="match status" value="1"/>
</dbReference>
<dbReference type="InterPro" id="IPR036162">
    <property type="entry name" value="Resolvase-like_N_sf"/>
</dbReference>
<dbReference type="InterPro" id="IPR006119">
    <property type="entry name" value="Resolv_N"/>
</dbReference>
<dbReference type="Pfam" id="PF07508">
    <property type="entry name" value="Recombinase"/>
    <property type="match status" value="1"/>
</dbReference>
<keyword evidence="3" id="KW-1185">Reference proteome</keyword>